<dbReference type="OrthoDB" id="9790209at2"/>
<keyword evidence="3 7" id="KW-0997">Cell inner membrane</keyword>
<keyword evidence="4 7" id="KW-0812">Transmembrane</keyword>
<keyword evidence="2" id="KW-1003">Cell membrane</keyword>
<dbReference type="GO" id="GO:0005886">
    <property type="term" value="C:plasma membrane"/>
    <property type="evidence" value="ECO:0007669"/>
    <property type="project" value="UniProtKB-SubCell"/>
</dbReference>
<proteinExistence type="inferred from homology"/>
<keyword evidence="10" id="KW-1185">Reference proteome</keyword>
<evidence type="ECO:0000256" key="7">
    <source>
        <dbReference type="RuleBase" id="RU369079"/>
    </source>
</evidence>
<keyword evidence="6 7" id="KW-0472">Membrane</keyword>
<dbReference type="GO" id="GO:0022857">
    <property type="term" value="F:transmembrane transporter activity"/>
    <property type="evidence" value="ECO:0007669"/>
    <property type="project" value="UniProtKB-UniRule"/>
</dbReference>
<keyword evidence="5 7" id="KW-1133">Transmembrane helix</keyword>
<organism evidence="9 10">
    <name type="scientific">Histidinibacterium lentulum</name>
    <dbReference type="NCBI Taxonomy" id="2480588"/>
    <lineage>
        <taxon>Bacteria</taxon>
        <taxon>Pseudomonadati</taxon>
        <taxon>Pseudomonadota</taxon>
        <taxon>Alphaproteobacteria</taxon>
        <taxon>Rhodobacterales</taxon>
        <taxon>Paracoccaceae</taxon>
        <taxon>Histidinibacterium</taxon>
    </lineage>
</organism>
<feature type="transmembrane region" description="Helical" evidence="7">
    <location>
        <begin position="401"/>
        <end position="429"/>
    </location>
</feature>
<evidence type="ECO:0000313" key="9">
    <source>
        <dbReference type="EMBL" id="ROU03800.1"/>
    </source>
</evidence>
<dbReference type="InterPro" id="IPR004681">
    <property type="entry name" value="TRAP_DctM"/>
</dbReference>
<keyword evidence="7" id="KW-0813">Transport</keyword>
<feature type="transmembrane region" description="Helical" evidence="7">
    <location>
        <begin position="60"/>
        <end position="80"/>
    </location>
</feature>
<feature type="transmembrane region" description="Helical" evidence="7">
    <location>
        <begin position="224"/>
        <end position="242"/>
    </location>
</feature>
<evidence type="ECO:0000256" key="3">
    <source>
        <dbReference type="ARBA" id="ARBA00022519"/>
    </source>
</evidence>
<feature type="transmembrane region" description="Helical" evidence="7">
    <location>
        <begin position="141"/>
        <end position="167"/>
    </location>
</feature>
<accession>A0A3N2R8K5</accession>
<comment type="similarity">
    <text evidence="7">Belongs to the TRAP transporter large permease family.</text>
</comment>
<evidence type="ECO:0000313" key="10">
    <source>
        <dbReference type="Proteomes" id="UP000268016"/>
    </source>
</evidence>
<evidence type="ECO:0000256" key="6">
    <source>
        <dbReference type="ARBA" id="ARBA00023136"/>
    </source>
</evidence>
<dbReference type="EMBL" id="RDRB01000002">
    <property type="protein sequence ID" value="ROU03800.1"/>
    <property type="molecule type" value="Genomic_DNA"/>
</dbReference>
<feature type="transmembrane region" description="Helical" evidence="7">
    <location>
        <begin position="321"/>
        <end position="350"/>
    </location>
</feature>
<dbReference type="AlphaFoldDB" id="A0A3N2R8K5"/>
<evidence type="ECO:0000256" key="2">
    <source>
        <dbReference type="ARBA" id="ARBA00022475"/>
    </source>
</evidence>
<feature type="transmembrane region" description="Helical" evidence="7">
    <location>
        <begin position="6"/>
        <end position="39"/>
    </location>
</feature>
<name>A0A3N2R8K5_9RHOB</name>
<feature type="transmembrane region" description="Helical" evidence="7">
    <location>
        <begin position="362"/>
        <end position="381"/>
    </location>
</feature>
<evidence type="ECO:0000259" key="8">
    <source>
        <dbReference type="Pfam" id="PF06808"/>
    </source>
</evidence>
<feature type="transmembrane region" description="Helical" evidence="7">
    <location>
        <begin position="248"/>
        <end position="267"/>
    </location>
</feature>
<comment type="function">
    <text evidence="7">Part of the tripartite ATP-independent periplasmic (TRAP) transport system.</text>
</comment>
<feature type="domain" description="TRAP C4-dicarboxylate transport system permease DctM subunit" evidence="8">
    <location>
        <begin position="11"/>
        <end position="425"/>
    </location>
</feature>
<dbReference type="NCBIfam" id="TIGR00786">
    <property type="entry name" value="dctM"/>
    <property type="match status" value="1"/>
</dbReference>
<dbReference type="Proteomes" id="UP000268016">
    <property type="component" value="Unassembled WGS sequence"/>
</dbReference>
<reference evidence="9 10" key="1">
    <citation type="submission" date="2018-10" db="EMBL/GenBank/DDBJ databases">
        <title>Histidinibacterium lentulum gen. nov., sp. nov., a marine bacterium from the culture broth of Picochlorum sp. 122.</title>
        <authorList>
            <person name="Wang G."/>
        </authorList>
    </citation>
    <scope>NUCLEOTIDE SEQUENCE [LARGE SCALE GENOMIC DNA]</scope>
    <source>
        <strain evidence="9 10">B17</strain>
    </source>
</reference>
<dbReference type="RefSeq" id="WP_123641335.1">
    <property type="nucleotide sequence ID" value="NZ_ML119082.1"/>
</dbReference>
<sequence>MDPFTLGIIGLAVVVLLIALGVPLAFSIGAVAIVGNILFFDVTRAGIQLYNALFTKGTDYILASVPLFVFMGQLVSVGNIGRDLYDVVYKWFGRVPGGIAVTSVVTSAGFGAVTGVSAASVATVATLSLPEMKRYNYNMRLASGTIASASTLAILVPPSLLMILYGLWTESSIGQLFLAGIVPAAVMSVMFCVYIVVRCMLRPEDGPLGPRFPWAERIRALPKLLPIVIIFGIVMGGIYSGFFTPSEAAGAGCFAVLLLLLLMRRLTWAGLVEAAVATGRITMMIFAIFITVNLFTSFLVLTDVTPRFVNVIAESGLSPYMIMLGIVVMFLVMGMILDPIGMLLLALPFVFPLMMRLGFDPIWFGVVCVILVEIALVTPPVGFNCFILKQVAGDMVELKDVFMGTLPFVIMSLLLVALLVAFPGIALWLPSLFF</sequence>
<dbReference type="PANTHER" id="PTHR33362">
    <property type="entry name" value="SIALIC ACID TRAP TRANSPORTER PERMEASE PROTEIN SIAT-RELATED"/>
    <property type="match status" value="1"/>
</dbReference>
<comment type="subcellular location">
    <subcellularLocation>
        <location evidence="1 7">Cell inner membrane</location>
        <topology evidence="1 7">Multi-pass membrane protein</topology>
    </subcellularLocation>
</comment>
<evidence type="ECO:0000256" key="4">
    <source>
        <dbReference type="ARBA" id="ARBA00022692"/>
    </source>
</evidence>
<dbReference type="InterPro" id="IPR010656">
    <property type="entry name" value="DctM"/>
</dbReference>
<dbReference type="Pfam" id="PF06808">
    <property type="entry name" value="DctM"/>
    <property type="match status" value="1"/>
</dbReference>
<gene>
    <name evidence="9" type="ORF">EAT49_05775</name>
</gene>
<evidence type="ECO:0000256" key="1">
    <source>
        <dbReference type="ARBA" id="ARBA00004429"/>
    </source>
</evidence>
<comment type="subunit">
    <text evidence="7">The complex comprises the extracytoplasmic solute receptor protein and the two transmembrane proteins.</text>
</comment>
<comment type="caution">
    <text evidence="9">The sequence shown here is derived from an EMBL/GenBank/DDBJ whole genome shotgun (WGS) entry which is preliminary data.</text>
</comment>
<feature type="transmembrane region" description="Helical" evidence="7">
    <location>
        <begin position="279"/>
        <end position="301"/>
    </location>
</feature>
<protein>
    <recommendedName>
        <fullName evidence="7">TRAP transporter large permease protein</fullName>
    </recommendedName>
</protein>
<feature type="transmembrane region" description="Helical" evidence="7">
    <location>
        <begin position="173"/>
        <end position="197"/>
    </location>
</feature>
<feature type="transmembrane region" description="Helical" evidence="7">
    <location>
        <begin position="100"/>
        <end position="129"/>
    </location>
</feature>
<dbReference type="PIRSF" id="PIRSF006066">
    <property type="entry name" value="HI0050"/>
    <property type="match status" value="1"/>
</dbReference>
<dbReference type="PANTHER" id="PTHR33362:SF5">
    <property type="entry name" value="C4-DICARBOXYLATE TRAP TRANSPORTER LARGE PERMEASE PROTEIN DCTM"/>
    <property type="match status" value="1"/>
</dbReference>
<evidence type="ECO:0000256" key="5">
    <source>
        <dbReference type="ARBA" id="ARBA00022989"/>
    </source>
</evidence>